<dbReference type="SMART" id="SM00829">
    <property type="entry name" value="PKS_ER"/>
    <property type="match status" value="1"/>
</dbReference>
<keyword evidence="1" id="KW-0521">NADP</keyword>
<dbReference type="SUPFAM" id="SSF51735">
    <property type="entry name" value="NAD(P)-binding Rossmann-fold domains"/>
    <property type="match status" value="1"/>
</dbReference>
<name>A0ABW5FNK0_9PSEU</name>
<proteinExistence type="predicted"/>
<dbReference type="GO" id="GO:0016491">
    <property type="term" value="F:oxidoreductase activity"/>
    <property type="evidence" value="ECO:0007669"/>
    <property type="project" value="UniProtKB-KW"/>
</dbReference>
<dbReference type="Gene3D" id="3.40.50.720">
    <property type="entry name" value="NAD(P)-binding Rossmann-like Domain"/>
    <property type="match status" value="1"/>
</dbReference>
<comment type="caution">
    <text evidence="4">The sequence shown here is derived from an EMBL/GenBank/DDBJ whole genome shotgun (WGS) entry which is preliminary data.</text>
</comment>
<evidence type="ECO:0000259" key="3">
    <source>
        <dbReference type="SMART" id="SM00829"/>
    </source>
</evidence>
<protein>
    <submittedName>
        <fullName evidence="4">NADP-dependent oxidoreductase</fullName>
        <ecNumber evidence="4">1.-.-.-</ecNumber>
    </submittedName>
</protein>
<organism evidence="4 5">
    <name type="scientific">Amycolatopsis pigmentata</name>
    <dbReference type="NCBI Taxonomy" id="450801"/>
    <lineage>
        <taxon>Bacteria</taxon>
        <taxon>Bacillati</taxon>
        <taxon>Actinomycetota</taxon>
        <taxon>Actinomycetes</taxon>
        <taxon>Pseudonocardiales</taxon>
        <taxon>Pseudonocardiaceae</taxon>
        <taxon>Amycolatopsis</taxon>
    </lineage>
</organism>
<dbReference type="InterPro" id="IPR013154">
    <property type="entry name" value="ADH-like_N"/>
</dbReference>
<dbReference type="InterPro" id="IPR020843">
    <property type="entry name" value="ER"/>
</dbReference>
<reference evidence="5" key="1">
    <citation type="journal article" date="2019" name="Int. J. Syst. Evol. Microbiol.">
        <title>The Global Catalogue of Microorganisms (GCM) 10K type strain sequencing project: providing services to taxonomists for standard genome sequencing and annotation.</title>
        <authorList>
            <consortium name="The Broad Institute Genomics Platform"/>
            <consortium name="The Broad Institute Genome Sequencing Center for Infectious Disease"/>
            <person name="Wu L."/>
            <person name="Ma J."/>
        </authorList>
    </citation>
    <scope>NUCLEOTIDE SEQUENCE [LARGE SCALE GENOMIC DNA]</scope>
    <source>
        <strain evidence="5">CGMCC 4.7645</strain>
    </source>
</reference>
<dbReference type="Pfam" id="PF13602">
    <property type="entry name" value="ADH_zinc_N_2"/>
    <property type="match status" value="1"/>
</dbReference>
<dbReference type="PANTHER" id="PTHR48106:SF13">
    <property type="entry name" value="QUINONE OXIDOREDUCTASE-RELATED"/>
    <property type="match status" value="1"/>
</dbReference>
<evidence type="ECO:0000256" key="2">
    <source>
        <dbReference type="ARBA" id="ARBA00023002"/>
    </source>
</evidence>
<dbReference type="EC" id="1.-.-.-" evidence="4"/>
<feature type="domain" description="Enoyl reductase (ER)" evidence="3">
    <location>
        <begin position="10"/>
        <end position="308"/>
    </location>
</feature>
<dbReference type="EMBL" id="JBHUKR010000004">
    <property type="protein sequence ID" value="MFD2415932.1"/>
    <property type="molecule type" value="Genomic_DNA"/>
</dbReference>
<dbReference type="InterPro" id="IPR036291">
    <property type="entry name" value="NAD(P)-bd_dom_sf"/>
</dbReference>
<dbReference type="PANTHER" id="PTHR48106">
    <property type="entry name" value="QUINONE OXIDOREDUCTASE PIG3-RELATED"/>
    <property type="match status" value="1"/>
</dbReference>
<dbReference type="CDD" id="cd05289">
    <property type="entry name" value="MDR_like_2"/>
    <property type="match status" value="1"/>
</dbReference>
<keyword evidence="2 4" id="KW-0560">Oxidoreductase</keyword>
<dbReference type="SUPFAM" id="SSF50129">
    <property type="entry name" value="GroES-like"/>
    <property type="match status" value="1"/>
</dbReference>
<dbReference type="Proteomes" id="UP001597417">
    <property type="component" value="Unassembled WGS sequence"/>
</dbReference>
<keyword evidence="5" id="KW-1185">Reference proteome</keyword>
<sequence>MKAIGVTKFGGPEALEVLELPEPRPGPGEVRIRVHAAAVNPTDTGRRAGLRYDPTDGLPSVPGMDAAGVIDAIGPEAGDRLSVGDRVVTIVVPRGSHGAYAEQIVVPAASVVRAPAEADFAAASTLLMNAMTARLALDSLELSAGDTVAVTGAAGAFGGYLIQLAKAEGLHVIADAKPDDAGLVRELGADDVVERGDAVAERIRELRPDGVPGLADGAVLNERVVPAVADGGRLATVRGWSGPAERDIKVLPVRVMQGANETAALERLVRQTEEGVLTLRVAKVFPAEQAADAHRLLEAGGVRGRLVLDFG</sequence>
<dbReference type="Pfam" id="PF08240">
    <property type="entry name" value="ADH_N"/>
    <property type="match status" value="1"/>
</dbReference>
<evidence type="ECO:0000313" key="5">
    <source>
        <dbReference type="Proteomes" id="UP001597417"/>
    </source>
</evidence>
<evidence type="ECO:0000313" key="4">
    <source>
        <dbReference type="EMBL" id="MFD2415932.1"/>
    </source>
</evidence>
<evidence type="ECO:0000256" key="1">
    <source>
        <dbReference type="ARBA" id="ARBA00022857"/>
    </source>
</evidence>
<dbReference type="InterPro" id="IPR011032">
    <property type="entry name" value="GroES-like_sf"/>
</dbReference>
<gene>
    <name evidence="4" type="ORF">ACFSXZ_06285</name>
</gene>
<dbReference type="RefSeq" id="WP_378262183.1">
    <property type="nucleotide sequence ID" value="NZ_JBHUKR010000004.1"/>
</dbReference>
<accession>A0ABW5FNK0</accession>
<dbReference type="Gene3D" id="3.90.180.10">
    <property type="entry name" value="Medium-chain alcohol dehydrogenases, catalytic domain"/>
    <property type="match status" value="1"/>
</dbReference>